<name>A0A1G9TVJ5_ALLAB</name>
<comment type="similarity">
    <text evidence="1">Belongs to the LysR transcriptional regulatory family.</text>
</comment>
<evidence type="ECO:0000313" key="7">
    <source>
        <dbReference type="Proteomes" id="UP000183376"/>
    </source>
</evidence>
<organism evidence="6 7">
    <name type="scientific">Allokutzneria albata</name>
    <name type="common">Kibdelosporangium albatum</name>
    <dbReference type="NCBI Taxonomy" id="211114"/>
    <lineage>
        <taxon>Bacteria</taxon>
        <taxon>Bacillati</taxon>
        <taxon>Actinomycetota</taxon>
        <taxon>Actinomycetes</taxon>
        <taxon>Pseudonocardiales</taxon>
        <taxon>Pseudonocardiaceae</taxon>
        <taxon>Allokutzneria</taxon>
    </lineage>
</organism>
<keyword evidence="2" id="KW-0805">Transcription regulation</keyword>
<dbReference type="SUPFAM" id="SSF46785">
    <property type="entry name" value="Winged helix' DNA-binding domain"/>
    <property type="match status" value="1"/>
</dbReference>
<dbReference type="Gene3D" id="1.10.10.10">
    <property type="entry name" value="Winged helix-like DNA-binding domain superfamily/Winged helix DNA-binding domain"/>
    <property type="match status" value="1"/>
</dbReference>
<dbReference type="InterPro" id="IPR000847">
    <property type="entry name" value="LysR_HTH_N"/>
</dbReference>
<evidence type="ECO:0000256" key="4">
    <source>
        <dbReference type="ARBA" id="ARBA00023163"/>
    </source>
</evidence>
<dbReference type="OrthoDB" id="4131546at2"/>
<dbReference type="RefSeq" id="WP_030433455.1">
    <property type="nucleotide sequence ID" value="NZ_JOEF01000043.1"/>
</dbReference>
<dbReference type="PANTHER" id="PTHR30346">
    <property type="entry name" value="TRANSCRIPTIONAL DUAL REGULATOR HCAR-RELATED"/>
    <property type="match status" value="1"/>
</dbReference>
<dbReference type="STRING" id="211114.SAMN04489726_2021"/>
<keyword evidence="3 6" id="KW-0238">DNA-binding</keyword>
<accession>A0A1G9TVJ5</accession>
<sequence>METRRLQLLLELSRLGSMRAVADALGTTTSTVSQQIAVLAREAGAQLLEPHGRRVRLTPAGRRLAEHAVTILAAVETARADLHPSTDPVGTVRTAGFATAISRSLLPLVLEFADSHPGVRLITHEHEPAEAVALLGADEIDLAMVYDYNLAPAPLDASLESIPLWTARWGLGVPEHLAAGVSGNSLAVFEAFREHDLIGNSRNRADEDVVRVLTSMAGAGPAVRHKADSLDLVEELIVAGLGVGLLPVERPHRAGVRLVPLAEPEVRLRSYAVIRRGRRTWPPLALVLDRLTAAR</sequence>
<dbReference type="Pfam" id="PF00126">
    <property type="entry name" value="HTH_1"/>
    <property type="match status" value="1"/>
</dbReference>
<dbReference type="Proteomes" id="UP000183376">
    <property type="component" value="Chromosome I"/>
</dbReference>
<evidence type="ECO:0000256" key="1">
    <source>
        <dbReference type="ARBA" id="ARBA00009437"/>
    </source>
</evidence>
<evidence type="ECO:0000256" key="3">
    <source>
        <dbReference type="ARBA" id="ARBA00023125"/>
    </source>
</evidence>
<proteinExistence type="inferred from homology"/>
<dbReference type="SUPFAM" id="SSF53850">
    <property type="entry name" value="Periplasmic binding protein-like II"/>
    <property type="match status" value="1"/>
</dbReference>
<feature type="domain" description="HTH lysR-type" evidence="5">
    <location>
        <begin position="1"/>
        <end position="58"/>
    </location>
</feature>
<dbReference type="Gene3D" id="3.40.190.10">
    <property type="entry name" value="Periplasmic binding protein-like II"/>
    <property type="match status" value="2"/>
</dbReference>
<dbReference type="InterPro" id="IPR036390">
    <property type="entry name" value="WH_DNA-bd_sf"/>
</dbReference>
<reference evidence="6 7" key="1">
    <citation type="submission" date="2016-10" db="EMBL/GenBank/DDBJ databases">
        <authorList>
            <person name="de Groot N.N."/>
        </authorList>
    </citation>
    <scope>NUCLEOTIDE SEQUENCE [LARGE SCALE GENOMIC DNA]</scope>
    <source>
        <strain evidence="6 7">DSM 44149</strain>
    </source>
</reference>
<gene>
    <name evidence="6" type="ORF">SAMN04489726_2021</name>
</gene>
<dbReference type="PANTHER" id="PTHR30346:SF29">
    <property type="entry name" value="LYSR SUBSTRATE-BINDING"/>
    <property type="match status" value="1"/>
</dbReference>
<dbReference type="eggNOG" id="COG0583">
    <property type="taxonomic scope" value="Bacteria"/>
</dbReference>
<dbReference type="GO" id="GO:0032993">
    <property type="term" value="C:protein-DNA complex"/>
    <property type="evidence" value="ECO:0007669"/>
    <property type="project" value="TreeGrafter"/>
</dbReference>
<dbReference type="PROSITE" id="PS50931">
    <property type="entry name" value="HTH_LYSR"/>
    <property type="match status" value="1"/>
</dbReference>
<dbReference type="AlphaFoldDB" id="A0A1G9TVJ5"/>
<keyword evidence="4" id="KW-0804">Transcription</keyword>
<dbReference type="GO" id="GO:0003677">
    <property type="term" value="F:DNA binding"/>
    <property type="evidence" value="ECO:0007669"/>
    <property type="project" value="UniProtKB-KW"/>
</dbReference>
<dbReference type="InterPro" id="IPR036388">
    <property type="entry name" value="WH-like_DNA-bd_sf"/>
</dbReference>
<protein>
    <submittedName>
        <fullName evidence="6">DNA-binding transcriptional regulator, LysR family</fullName>
    </submittedName>
</protein>
<evidence type="ECO:0000313" key="6">
    <source>
        <dbReference type="EMBL" id="SDM51746.1"/>
    </source>
</evidence>
<dbReference type="InterPro" id="IPR005119">
    <property type="entry name" value="LysR_subst-bd"/>
</dbReference>
<dbReference type="GO" id="GO:0003700">
    <property type="term" value="F:DNA-binding transcription factor activity"/>
    <property type="evidence" value="ECO:0007669"/>
    <property type="project" value="InterPro"/>
</dbReference>
<evidence type="ECO:0000259" key="5">
    <source>
        <dbReference type="PROSITE" id="PS50931"/>
    </source>
</evidence>
<evidence type="ECO:0000256" key="2">
    <source>
        <dbReference type="ARBA" id="ARBA00023015"/>
    </source>
</evidence>
<dbReference type="EMBL" id="LT629701">
    <property type="protein sequence ID" value="SDM51746.1"/>
    <property type="molecule type" value="Genomic_DNA"/>
</dbReference>
<dbReference type="Pfam" id="PF03466">
    <property type="entry name" value="LysR_substrate"/>
    <property type="match status" value="1"/>
</dbReference>
<keyword evidence="7" id="KW-1185">Reference proteome</keyword>